<dbReference type="PROSITE" id="PS50835">
    <property type="entry name" value="IG_LIKE"/>
    <property type="match status" value="1"/>
</dbReference>
<dbReference type="EMBL" id="JAHRIP010000054">
    <property type="protein sequence ID" value="MEQ2278694.1"/>
    <property type="molecule type" value="Genomic_DNA"/>
</dbReference>
<dbReference type="PANTHER" id="PTHR10201:SF7">
    <property type="entry name" value="MATRIX METALLOPROTEINASE-23"/>
    <property type="match status" value="1"/>
</dbReference>
<dbReference type="CDD" id="cd04278">
    <property type="entry name" value="ZnMc_MMP"/>
    <property type="match status" value="1"/>
</dbReference>
<evidence type="ECO:0000256" key="2">
    <source>
        <dbReference type="ARBA" id="ARBA00022670"/>
    </source>
</evidence>
<reference evidence="7 8" key="1">
    <citation type="submission" date="2021-06" db="EMBL/GenBank/DDBJ databases">
        <authorList>
            <person name="Palmer J.M."/>
        </authorList>
    </citation>
    <scope>NUCLEOTIDE SEQUENCE [LARGE SCALE GENOMIC DNA]</scope>
    <source>
        <strain evidence="7 8">AS_MEX2019</strain>
        <tissue evidence="7">Muscle</tissue>
    </source>
</reference>
<keyword evidence="4" id="KW-0378">Hydrolase</keyword>
<dbReference type="PANTHER" id="PTHR10201">
    <property type="entry name" value="MATRIX METALLOPROTEINASE"/>
    <property type="match status" value="1"/>
</dbReference>
<dbReference type="Proteomes" id="UP001469553">
    <property type="component" value="Unassembled WGS sequence"/>
</dbReference>
<dbReference type="Pfam" id="PF00413">
    <property type="entry name" value="Peptidase_M10"/>
    <property type="match status" value="1"/>
</dbReference>
<gene>
    <name evidence="7" type="primary">MMP23</name>
    <name evidence="7" type="ORF">AMECASPLE_001615</name>
</gene>
<dbReference type="InterPro" id="IPR001818">
    <property type="entry name" value="Pept_M10_metallopeptidase"/>
</dbReference>
<evidence type="ECO:0000259" key="6">
    <source>
        <dbReference type="PROSITE" id="PS50835"/>
    </source>
</evidence>
<dbReference type="SUPFAM" id="SSF48726">
    <property type="entry name" value="Immunoglobulin"/>
    <property type="match status" value="1"/>
</dbReference>
<proteinExistence type="inferred from homology"/>
<evidence type="ECO:0000256" key="3">
    <source>
        <dbReference type="ARBA" id="ARBA00022723"/>
    </source>
</evidence>
<dbReference type="InterPro" id="IPR007110">
    <property type="entry name" value="Ig-like_dom"/>
</dbReference>
<dbReference type="SUPFAM" id="SSF55486">
    <property type="entry name" value="Metalloproteases ('zincins'), catalytic domain"/>
    <property type="match status" value="1"/>
</dbReference>
<keyword evidence="5" id="KW-0862">Zinc</keyword>
<keyword evidence="7" id="KW-0482">Metalloprotease</keyword>
<dbReference type="InterPro" id="IPR006026">
    <property type="entry name" value="Peptidase_Metallo"/>
</dbReference>
<dbReference type="SMART" id="SM00235">
    <property type="entry name" value="ZnMc"/>
    <property type="match status" value="1"/>
</dbReference>
<dbReference type="InterPro" id="IPR036179">
    <property type="entry name" value="Ig-like_dom_sf"/>
</dbReference>
<evidence type="ECO:0000256" key="5">
    <source>
        <dbReference type="ARBA" id="ARBA00022833"/>
    </source>
</evidence>
<comment type="similarity">
    <text evidence="1">Belongs to the peptidase M10A family.</text>
</comment>
<keyword evidence="3" id="KW-0479">Metal-binding</keyword>
<keyword evidence="2" id="KW-0645">Protease</keyword>
<sequence>MVELSSQRGYFSPKCDTAATMVSCWTAGGLRSGDWCSAPLLAAALLSLLFAGMHLTTAFPSWRLEEEAHTTMLLIGIRKEARSQVLHLSRNKRYTLTPEQLKWDKFKLTYKLLSFPTNLINASDTRRGIARAFGLWSDVSPFSFREVPADEEADIKIGFYLVNHTDCWQSYLHHCFDGITGELAHAFFPPTGEIHFDDHEYWILGDMRFSWKKGVWLTDIVHVATHEIGHVLGLMHSMDPNAIMHLNATLTGRKRITQDEVWGLHRLYEFPFPTAAPTPTPPRTKHKLVIEGKKLTFRCGKKIASKKGNVYWYKDGELLEHSHPNYISLKEDHITIVANAINEGTYTCIVKKKDKVLTNYSWKSPDLNPTAPLGCGGIGDSNPGPAGEPGQVGFFYA</sequence>
<dbReference type="GO" id="GO:0008237">
    <property type="term" value="F:metallopeptidase activity"/>
    <property type="evidence" value="ECO:0007669"/>
    <property type="project" value="UniProtKB-KW"/>
</dbReference>
<comment type="caution">
    <text evidence="7">The sequence shown here is derived from an EMBL/GenBank/DDBJ whole genome shotgun (WGS) entry which is preliminary data.</text>
</comment>
<name>A0ABV0XB01_9TELE</name>
<dbReference type="InterPro" id="IPR021190">
    <property type="entry name" value="Pept_M10A"/>
</dbReference>
<dbReference type="InterPro" id="IPR013783">
    <property type="entry name" value="Ig-like_fold"/>
</dbReference>
<protein>
    <submittedName>
        <fullName evidence="7">Matrix metalloproteinase-23</fullName>
    </submittedName>
</protein>
<dbReference type="Gene3D" id="3.40.390.10">
    <property type="entry name" value="Collagenase (Catalytic Domain)"/>
    <property type="match status" value="1"/>
</dbReference>
<dbReference type="InterPro" id="IPR033739">
    <property type="entry name" value="M10A_MMP"/>
</dbReference>
<dbReference type="InterPro" id="IPR024079">
    <property type="entry name" value="MetalloPept_cat_dom_sf"/>
</dbReference>
<feature type="domain" description="Ig-like" evidence="6">
    <location>
        <begin position="273"/>
        <end position="358"/>
    </location>
</feature>
<dbReference type="PRINTS" id="PR00138">
    <property type="entry name" value="MATRIXIN"/>
</dbReference>
<evidence type="ECO:0000256" key="1">
    <source>
        <dbReference type="ARBA" id="ARBA00010370"/>
    </source>
</evidence>
<evidence type="ECO:0000313" key="7">
    <source>
        <dbReference type="EMBL" id="MEQ2278694.1"/>
    </source>
</evidence>
<accession>A0ABV0XB01</accession>
<dbReference type="Gene3D" id="2.60.40.10">
    <property type="entry name" value="Immunoglobulins"/>
    <property type="match status" value="1"/>
</dbReference>
<evidence type="ECO:0000313" key="8">
    <source>
        <dbReference type="Proteomes" id="UP001469553"/>
    </source>
</evidence>
<keyword evidence="8" id="KW-1185">Reference proteome</keyword>
<evidence type="ECO:0000256" key="4">
    <source>
        <dbReference type="ARBA" id="ARBA00022801"/>
    </source>
</evidence>
<organism evidence="7 8">
    <name type="scientific">Ameca splendens</name>
    <dbReference type="NCBI Taxonomy" id="208324"/>
    <lineage>
        <taxon>Eukaryota</taxon>
        <taxon>Metazoa</taxon>
        <taxon>Chordata</taxon>
        <taxon>Craniata</taxon>
        <taxon>Vertebrata</taxon>
        <taxon>Euteleostomi</taxon>
        <taxon>Actinopterygii</taxon>
        <taxon>Neopterygii</taxon>
        <taxon>Teleostei</taxon>
        <taxon>Neoteleostei</taxon>
        <taxon>Acanthomorphata</taxon>
        <taxon>Ovalentaria</taxon>
        <taxon>Atherinomorphae</taxon>
        <taxon>Cyprinodontiformes</taxon>
        <taxon>Goodeidae</taxon>
        <taxon>Ameca</taxon>
    </lineage>
</organism>